<keyword evidence="2" id="KW-1133">Transmembrane helix</keyword>
<accession>A0AA36B6K5</accession>
<dbReference type="AlphaFoldDB" id="A0AA36B6K5"/>
<reference evidence="3" key="1">
    <citation type="submission" date="2023-08" db="EMBL/GenBank/DDBJ databases">
        <authorList>
            <person name="Alioto T."/>
            <person name="Alioto T."/>
            <person name="Gomez Garrido J."/>
        </authorList>
    </citation>
    <scope>NUCLEOTIDE SEQUENCE</scope>
</reference>
<sequence>MSCSTYRIPVASGRRWRQTSYLSLLQILLFILLCRADVVSAEASLTIKLAVASAMAVLMFILLMIIIVIGITCNKWYDKYQTKLGRGKIPAISSFWKKRKSIRHSVESARSKDPLSTYNNTWIKKWANDTRQYEEMTKEMELGDETVEVPLDEIKTLSDSSKDGVPNGSLSHSVKTTEESLPSSYASISKSYFKRCSIVSTDKMVKGNNKLCTLEHRFES</sequence>
<gene>
    <name evidence="3" type="ORF">OCTVUL_1B010592</name>
</gene>
<protein>
    <submittedName>
        <fullName evidence="3">Uncharacterized protein</fullName>
    </submittedName>
</protein>
<name>A0AA36B6K5_OCTVU</name>
<evidence type="ECO:0000313" key="3">
    <source>
        <dbReference type="EMBL" id="CAI9727607.1"/>
    </source>
</evidence>
<feature type="transmembrane region" description="Helical" evidence="2">
    <location>
        <begin position="51"/>
        <end position="73"/>
    </location>
</feature>
<evidence type="ECO:0000256" key="2">
    <source>
        <dbReference type="SAM" id="Phobius"/>
    </source>
</evidence>
<feature type="region of interest" description="Disordered" evidence="1">
    <location>
        <begin position="157"/>
        <end position="176"/>
    </location>
</feature>
<keyword evidence="2" id="KW-0812">Transmembrane</keyword>
<keyword evidence="4" id="KW-1185">Reference proteome</keyword>
<proteinExistence type="predicted"/>
<organism evidence="3 4">
    <name type="scientific">Octopus vulgaris</name>
    <name type="common">Common octopus</name>
    <dbReference type="NCBI Taxonomy" id="6645"/>
    <lineage>
        <taxon>Eukaryota</taxon>
        <taxon>Metazoa</taxon>
        <taxon>Spiralia</taxon>
        <taxon>Lophotrochozoa</taxon>
        <taxon>Mollusca</taxon>
        <taxon>Cephalopoda</taxon>
        <taxon>Coleoidea</taxon>
        <taxon>Octopodiformes</taxon>
        <taxon>Octopoda</taxon>
        <taxon>Incirrata</taxon>
        <taxon>Octopodidae</taxon>
        <taxon>Octopus</taxon>
    </lineage>
</organism>
<dbReference type="EMBL" id="OX597822">
    <property type="protein sequence ID" value="CAI9727607.1"/>
    <property type="molecule type" value="Genomic_DNA"/>
</dbReference>
<dbReference type="Proteomes" id="UP001162480">
    <property type="component" value="Chromosome 9"/>
</dbReference>
<evidence type="ECO:0000313" key="4">
    <source>
        <dbReference type="Proteomes" id="UP001162480"/>
    </source>
</evidence>
<keyword evidence="2" id="KW-0472">Membrane</keyword>
<evidence type="ECO:0000256" key="1">
    <source>
        <dbReference type="SAM" id="MobiDB-lite"/>
    </source>
</evidence>